<dbReference type="RefSeq" id="WP_135247707.1">
    <property type="nucleotide sequence ID" value="NZ_SMLK01000001.1"/>
</dbReference>
<keyword evidence="3" id="KW-1185">Reference proteome</keyword>
<evidence type="ECO:0000313" key="2">
    <source>
        <dbReference type="EMBL" id="TFZ07769.1"/>
    </source>
</evidence>
<evidence type="ECO:0008006" key="4">
    <source>
        <dbReference type="Google" id="ProtNLM"/>
    </source>
</evidence>
<comment type="caution">
    <text evidence="2">The sequence shown here is derived from an EMBL/GenBank/DDBJ whole genome shotgun (WGS) entry which is preliminary data.</text>
</comment>
<organism evidence="2 3">
    <name type="scientific">Ramlibacter humi</name>
    <dbReference type="NCBI Taxonomy" id="2530451"/>
    <lineage>
        <taxon>Bacteria</taxon>
        <taxon>Pseudomonadati</taxon>
        <taxon>Pseudomonadota</taxon>
        <taxon>Betaproteobacteria</taxon>
        <taxon>Burkholderiales</taxon>
        <taxon>Comamonadaceae</taxon>
        <taxon>Ramlibacter</taxon>
    </lineage>
</organism>
<sequence>MNSETSTSPLPASASTGGSNAGADSVDGTVRRVAQRAHDTVDRLEQTVSAGSDRLMDWHEEYGGMAREQVRENPLAAVGVSFLAGIVFAKLFL</sequence>
<gene>
    <name evidence="2" type="ORF">EZ216_00985</name>
</gene>
<dbReference type="EMBL" id="SMLK01000001">
    <property type="protein sequence ID" value="TFZ07769.1"/>
    <property type="molecule type" value="Genomic_DNA"/>
</dbReference>
<name>A0A4Z0CCE6_9BURK</name>
<reference evidence="2 3" key="1">
    <citation type="submission" date="2019-03" db="EMBL/GenBank/DDBJ databases">
        <title>Ramlibacter sp. 18x22-1, whole genome shotgun sequence.</title>
        <authorList>
            <person name="Zhang X."/>
            <person name="Feng G."/>
            <person name="Zhu H."/>
        </authorList>
    </citation>
    <scope>NUCLEOTIDE SEQUENCE [LARGE SCALE GENOMIC DNA]</scope>
    <source>
        <strain evidence="2 3">18x22-1</strain>
    </source>
</reference>
<dbReference type="OrthoDB" id="8912835at2"/>
<feature type="compositionally biased region" description="Low complexity" evidence="1">
    <location>
        <begin position="1"/>
        <end position="25"/>
    </location>
</feature>
<dbReference type="Proteomes" id="UP000297839">
    <property type="component" value="Unassembled WGS sequence"/>
</dbReference>
<evidence type="ECO:0000256" key="1">
    <source>
        <dbReference type="SAM" id="MobiDB-lite"/>
    </source>
</evidence>
<proteinExistence type="predicted"/>
<protein>
    <recommendedName>
        <fullName evidence="4">DUF883 domain-containing protein</fullName>
    </recommendedName>
</protein>
<evidence type="ECO:0000313" key="3">
    <source>
        <dbReference type="Proteomes" id="UP000297839"/>
    </source>
</evidence>
<feature type="region of interest" description="Disordered" evidence="1">
    <location>
        <begin position="1"/>
        <end position="29"/>
    </location>
</feature>
<dbReference type="AlphaFoldDB" id="A0A4Z0CCE6"/>
<accession>A0A4Z0CCE6</accession>